<dbReference type="SUPFAM" id="SSF51206">
    <property type="entry name" value="cAMP-binding domain-like"/>
    <property type="match status" value="1"/>
</dbReference>
<dbReference type="InterPro" id="IPR014710">
    <property type="entry name" value="RmlC-like_jellyroll"/>
</dbReference>
<sequence length="191" mass="22384">MLLHVIQKCYHNEHLTAADYETILKKHHLVDFEKGSFLLEQAQTLNCYYILLEGAVHSFVHDSNGNPITINLYTEGEVVIDVNALFQKKKTLENWQCATNCTMLCIMFDDFQELFHAIYGFREWGRAWMANALFELKERSMEMLTLSAKQRYDKLLQQKPQLFQLIPLKHIASYLGVTDTSLSRIRKEYKT</sequence>
<name>A0ABY5NP34_9FLAO</name>
<protein>
    <submittedName>
        <fullName evidence="2">Crp/Fnr family transcriptional regulator</fullName>
    </submittedName>
</protein>
<evidence type="ECO:0000313" key="3">
    <source>
        <dbReference type="Proteomes" id="UP001317001"/>
    </source>
</evidence>
<dbReference type="PROSITE" id="PS50042">
    <property type="entry name" value="CNMP_BINDING_3"/>
    <property type="match status" value="1"/>
</dbReference>
<dbReference type="InterPro" id="IPR000595">
    <property type="entry name" value="cNMP-bd_dom"/>
</dbReference>
<dbReference type="Pfam" id="PF00027">
    <property type="entry name" value="cNMP_binding"/>
    <property type="match status" value="1"/>
</dbReference>
<dbReference type="CDD" id="cd00038">
    <property type="entry name" value="CAP_ED"/>
    <property type="match status" value="1"/>
</dbReference>
<dbReference type="Proteomes" id="UP001317001">
    <property type="component" value="Chromosome"/>
</dbReference>
<dbReference type="Gene3D" id="2.60.120.10">
    <property type="entry name" value="Jelly Rolls"/>
    <property type="match status" value="1"/>
</dbReference>
<accession>A0ABY5NP34</accession>
<dbReference type="EMBL" id="CP102382">
    <property type="protein sequence ID" value="UUV20296.1"/>
    <property type="molecule type" value="Genomic_DNA"/>
</dbReference>
<evidence type="ECO:0000313" key="2">
    <source>
        <dbReference type="EMBL" id="UUV20296.1"/>
    </source>
</evidence>
<feature type="domain" description="Cyclic nucleotide-binding" evidence="1">
    <location>
        <begin position="11"/>
        <end position="115"/>
    </location>
</feature>
<evidence type="ECO:0000259" key="1">
    <source>
        <dbReference type="PROSITE" id="PS50042"/>
    </source>
</evidence>
<proteinExistence type="predicted"/>
<keyword evidence="3" id="KW-1185">Reference proteome</keyword>
<organism evidence="2 3">
    <name type="scientific">Paenimyroides aestuarii</name>
    <dbReference type="NCBI Taxonomy" id="2968490"/>
    <lineage>
        <taxon>Bacteria</taxon>
        <taxon>Pseudomonadati</taxon>
        <taxon>Bacteroidota</taxon>
        <taxon>Flavobacteriia</taxon>
        <taxon>Flavobacteriales</taxon>
        <taxon>Flavobacteriaceae</taxon>
        <taxon>Paenimyroides</taxon>
    </lineage>
</organism>
<gene>
    <name evidence="2" type="ORF">NPX36_07925</name>
</gene>
<dbReference type="InterPro" id="IPR018490">
    <property type="entry name" value="cNMP-bd_dom_sf"/>
</dbReference>
<reference evidence="2 3" key="1">
    <citation type="submission" date="2022-08" db="EMBL/GenBank/DDBJ databases">
        <title>Myroides zhujiangensis sp. nov., a novel bacterium isolated from sediment in the Pearl River Estuary.</title>
        <authorList>
            <person name="Cui L."/>
        </authorList>
    </citation>
    <scope>NUCLEOTIDE SEQUENCE [LARGE SCALE GENOMIC DNA]</scope>
    <source>
        <strain evidence="2 3">SCSIO 72103</strain>
    </source>
</reference>
<dbReference type="RefSeq" id="WP_257498203.1">
    <property type="nucleotide sequence ID" value="NZ_CP102382.1"/>
</dbReference>